<dbReference type="AlphaFoldDB" id="A0A158SX87"/>
<dbReference type="Proteomes" id="UP000050700">
    <property type="component" value="Unassembled WGS sequence"/>
</dbReference>
<evidence type="ECO:0000313" key="2">
    <source>
        <dbReference type="Proteomes" id="UP000050700"/>
    </source>
</evidence>
<reference evidence="1 2" key="1">
    <citation type="submission" date="2014-05" db="EMBL/GenBank/DDBJ databases">
        <title>Methylome analysis of the phasevarions of Haemophilus influenzae.</title>
        <authorList>
            <person name="Atack J.M."/>
            <person name="Fox K.L."/>
            <person name="Power P.M."/>
            <person name="Clark T."/>
            <person name="Jurcisek J."/>
            <person name="Korlach J."/>
            <person name="Bakaletz L.O."/>
            <person name="Jennings M.P."/>
        </authorList>
    </citation>
    <scope>NUCLEOTIDE SEQUENCE [LARGE SCALE GENOMIC DNA]</scope>
    <source>
        <strain evidence="1 2">1209</strain>
    </source>
</reference>
<protein>
    <submittedName>
        <fullName evidence="1">Uncharacterized protein</fullName>
    </submittedName>
</protein>
<dbReference type="EMBL" id="JMQP01000002">
    <property type="protein sequence ID" value="KIS35481.1"/>
    <property type="molecule type" value="Genomic_DNA"/>
</dbReference>
<gene>
    <name evidence="1" type="ORF">NTHI1209_01088</name>
</gene>
<organism evidence="1 2">
    <name type="scientific">Haemophilus influenzae</name>
    <dbReference type="NCBI Taxonomy" id="727"/>
    <lineage>
        <taxon>Bacteria</taxon>
        <taxon>Pseudomonadati</taxon>
        <taxon>Pseudomonadota</taxon>
        <taxon>Gammaproteobacteria</taxon>
        <taxon>Pasteurellales</taxon>
        <taxon>Pasteurellaceae</taxon>
        <taxon>Haemophilus</taxon>
    </lineage>
</organism>
<evidence type="ECO:0000313" key="1">
    <source>
        <dbReference type="EMBL" id="KIS35481.1"/>
    </source>
</evidence>
<accession>A0A158SX87</accession>
<dbReference type="PATRIC" id="fig|727.582.peg.997"/>
<proteinExistence type="predicted"/>
<sequence>MRTNGIILQNLQLKMQKKDAFQRPNSLSKL</sequence>
<comment type="caution">
    <text evidence="1">The sequence shown here is derived from an EMBL/GenBank/DDBJ whole genome shotgun (WGS) entry which is preliminary data.</text>
</comment>
<name>A0A158SX87_HAEIF</name>